<dbReference type="Gene3D" id="1.10.390.10">
    <property type="entry name" value="Neutral Protease Domain 2"/>
    <property type="match status" value="1"/>
</dbReference>
<dbReference type="AlphaFoldDB" id="A0A1M7CLN5"/>
<evidence type="ECO:0000313" key="2">
    <source>
        <dbReference type="EMBL" id="SHL68023.1"/>
    </source>
</evidence>
<feature type="domain" description="Peptidase M1 membrane alanine aminopeptidase" evidence="1">
    <location>
        <begin position="283"/>
        <end position="434"/>
    </location>
</feature>
<name>A0A1M7CLN5_9BACT</name>
<dbReference type="SUPFAM" id="SSF55486">
    <property type="entry name" value="Metalloproteases ('zincins'), catalytic domain"/>
    <property type="match status" value="1"/>
</dbReference>
<sequence length="651" mass="72232">MRLLIIIFCFLVPVQLFSQHQLNYQLHLQVNPETKRFTVEGNAAFITDATMADSLDIRLAKVEQLSRLQLEGGEGRLDSSNRKSGDVIYRWHFSKPLATGTPIRLSFAYERGSSPAFQYYLDSGFCWASGYGSAWYPQLQELATDGSTNTVRSTGSITITTPAPMMPVMASANITTAGNSYTYQYSQPDILSVYIGKYTREEIKGPRNFYTYRLSKEVDGKDICQKAASVLDFLSTQFGPLAIPNFSIIEYPDAVAERLGIGGASIFGGVVMPTAALQKFNYALFGHEIGHQWWGNKIRAKGEKGKAILTEAMAQYGSLQVVMQFDPVRARDYRMTGYPGYLKDQSGIGYLKNAAAGNDEPLVALSGANDHILADSKGFMALEFLSNTVGKQAFHQALRTIGERYATTGLTWEDFVNEVNKASGKPVDWVFQQWFERTGAPSWESQWQQQQNQLHLTIQQPDSLYNLALEVLITYENGKTSSQQISLRERDASFLLPVAGKVTAVAIDPAFKVLHWDAALKPNAIAQAKVVRVLNLRMAGKNNEAFALAKTYVEDSTTEDLYGVKYALLNHMGRIAALQNRPAEALQYYQQSLQCATKVPEQLAYTYYRIAQLAASTGDSVLLHSAAENAVAADKLNNGADGMEIKVRQWK</sequence>
<dbReference type="Proteomes" id="UP000184420">
    <property type="component" value="Unassembled WGS sequence"/>
</dbReference>
<accession>A0A1M7CLN5</accession>
<evidence type="ECO:0000259" key="1">
    <source>
        <dbReference type="Pfam" id="PF01433"/>
    </source>
</evidence>
<dbReference type="OrthoDB" id="100605at2"/>
<dbReference type="Gene3D" id="1.25.40.10">
    <property type="entry name" value="Tetratricopeptide repeat domain"/>
    <property type="match status" value="1"/>
</dbReference>
<keyword evidence="2" id="KW-0031">Aminopeptidase</keyword>
<dbReference type="InterPro" id="IPR011990">
    <property type="entry name" value="TPR-like_helical_dom_sf"/>
</dbReference>
<keyword evidence="2" id="KW-0645">Protease</keyword>
<dbReference type="EMBL" id="FRBL01000004">
    <property type="protein sequence ID" value="SHL68023.1"/>
    <property type="molecule type" value="Genomic_DNA"/>
</dbReference>
<dbReference type="SUPFAM" id="SSF48452">
    <property type="entry name" value="TPR-like"/>
    <property type="match status" value="1"/>
</dbReference>
<dbReference type="GO" id="GO:0008237">
    <property type="term" value="F:metallopeptidase activity"/>
    <property type="evidence" value="ECO:0007669"/>
    <property type="project" value="InterPro"/>
</dbReference>
<keyword evidence="2" id="KW-0378">Hydrolase</keyword>
<dbReference type="GO" id="GO:0004177">
    <property type="term" value="F:aminopeptidase activity"/>
    <property type="evidence" value="ECO:0007669"/>
    <property type="project" value="UniProtKB-KW"/>
</dbReference>
<dbReference type="Pfam" id="PF01433">
    <property type="entry name" value="Peptidase_M1"/>
    <property type="match status" value="1"/>
</dbReference>
<proteinExistence type="predicted"/>
<organism evidence="2 3">
    <name type="scientific">Chitinophaga jiangningensis</name>
    <dbReference type="NCBI Taxonomy" id="1419482"/>
    <lineage>
        <taxon>Bacteria</taxon>
        <taxon>Pseudomonadati</taxon>
        <taxon>Bacteroidota</taxon>
        <taxon>Chitinophagia</taxon>
        <taxon>Chitinophagales</taxon>
        <taxon>Chitinophagaceae</taxon>
        <taxon>Chitinophaga</taxon>
    </lineage>
</organism>
<dbReference type="RefSeq" id="WP_073081093.1">
    <property type="nucleotide sequence ID" value="NZ_FRBL01000004.1"/>
</dbReference>
<protein>
    <submittedName>
        <fullName evidence="2">Aminopeptidase N</fullName>
    </submittedName>
</protein>
<evidence type="ECO:0000313" key="3">
    <source>
        <dbReference type="Proteomes" id="UP000184420"/>
    </source>
</evidence>
<dbReference type="InterPro" id="IPR027268">
    <property type="entry name" value="Peptidase_M4/M1_CTD_sf"/>
</dbReference>
<gene>
    <name evidence="2" type="ORF">SAMN05444266_104378</name>
</gene>
<reference evidence="2 3" key="1">
    <citation type="submission" date="2016-11" db="EMBL/GenBank/DDBJ databases">
        <authorList>
            <person name="Jaros S."/>
            <person name="Januszkiewicz K."/>
            <person name="Wedrychowicz H."/>
        </authorList>
    </citation>
    <scope>NUCLEOTIDE SEQUENCE [LARGE SCALE GENOMIC DNA]</scope>
    <source>
        <strain evidence="2 3">DSM 27406</strain>
    </source>
</reference>
<dbReference type="InterPro" id="IPR014782">
    <property type="entry name" value="Peptidase_M1_dom"/>
</dbReference>
<dbReference type="GO" id="GO:0008270">
    <property type="term" value="F:zinc ion binding"/>
    <property type="evidence" value="ECO:0007669"/>
    <property type="project" value="InterPro"/>
</dbReference>
<keyword evidence="3" id="KW-1185">Reference proteome</keyword>
<dbReference type="STRING" id="1419482.SAMN05444266_104378"/>